<dbReference type="GO" id="GO:0042840">
    <property type="term" value="P:D-glucuronate catabolic process"/>
    <property type="evidence" value="ECO:0007669"/>
    <property type="project" value="TreeGrafter"/>
</dbReference>
<dbReference type="Gene3D" id="3.20.20.150">
    <property type="entry name" value="Divalent-metal-dependent TIM barrel enzymes"/>
    <property type="match status" value="1"/>
</dbReference>
<dbReference type="GO" id="GO:0008198">
    <property type="term" value="F:ferrous iron binding"/>
    <property type="evidence" value="ECO:0007669"/>
    <property type="project" value="TreeGrafter"/>
</dbReference>
<comment type="function">
    <text evidence="4">Catalyzes the dehydration of D-mannonate.</text>
</comment>
<accession>A0A2Z4ABL0</accession>
<evidence type="ECO:0000256" key="8">
    <source>
        <dbReference type="ARBA" id="ARBA00023004"/>
    </source>
</evidence>
<evidence type="ECO:0000256" key="4">
    <source>
        <dbReference type="ARBA" id="ARBA00002713"/>
    </source>
</evidence>
<dbReference type="UniPathway" id="UPA00246"/>
<dbReference type="GO" id="GO:0008927">
    <property type="term" value="F:mannonate dehydratase activity"/>
    <property type="evidence" value="ECO:0007669"/>
    <property type="project" value="UniProtKB-EC"/>
</dbReference>
<dbReference type="SUPFAM" id="SSF51658">
    <property type="entry name" value="Xylose isomerase-like"/>
    <property type="match status" value="1"/>
</dbReference>
<dbReference type="AlphaFoldDB" id="A0A2Z4ABL0"/>
<dbReference type="KEGG" id="mtar:DF168_00412"/>
<dbReference type="EC" id="4.2.1.8" evidence="7"/>
<comment type="catalytic activity">
    <reaction evidence="1">
        <text>D-mannonate = 2-dehydro-3-deoxy-D-gluconate + H2O</text>
        <dbReference type="Rhea" id="RHEA:20097"/>
        <dbReference type="ChEBI" id="CHEBI:15377"/>
        <dbReference type="ChEBI" id="CHEBI:17767"/>
        <dbReference type="ChEBI" id="CHEBI:57990"/>
        <dbReference type="EC" id="4.2.1.8"/>
    </reaction>
</comment>
<evidence type="ECO:0000256" key="5">
    <source>
        <dbReference type="ARBA" id="ARBA00004892"/>
    </source>
</evidence>
<dbReference type="InterPro" id="IPR036237">
    <property type="entry name" value="Xyl_isomerase-like_sf"/>
</dbReference>
<name>A0A2Z4ABL0_9BACT</name>
<sequence length="327" mass="37196">MYIGTQFNCRDDTDIQVLAQLGVEHVDQTPKESWMEWTTDTLKSLRDRFDKHGINLEMIHIPLGSNNAFQNEAGAIFLGPSEERDRQIDRMKEIVRMASEAGLRGLNYNITILGHMRTPSSTGRGGATLSTFQYDKLDQTKGEFEGGAADSDEMWERISHWLHEIIPVAEEYKIQMACHPSDPGIGYDTSYRGVERVLGMPNGFKKFIELYDSPYNGLNFCQGCMSEALANPSEEIFDVIRYFGERKKIFNVHFRNIKGGLNNFVEVFPDEGDVAMLKALRVYKEVGYEYMIMPDHVPKISGPEPHQVGFAFTYGYIHALLQAVNEK</sequence>
<dbReference type="InterPro" id="IPR004628">
    <property type="entry name" value="Man_deHydtase"/>
</dbReference>
<reference evidence="11 12" key="1">
    <citation type="submission" date="2018-06" db="EMBL/GenBank/DDBJ databases">
        <title>Draft Genome Sequence of a Novel Marine Bacterium Related to the Verrucomicrobia.</title>
        <authorList>
            <person name="Vosseberg J."/>
            <person name="Martijn J."/>
            <person name="Ettema T.J.G."/>
        </authorList>
    </citation>
    <scope>NUCLEOTIDE SEQUENCE [LARGE SCALE GENOMIC DNA]</scope>
    <source>
        <strain evidence="11">TARA_B100001123</strain>
    </source>
</reference>
<keyword evidence="9" id="KW-0464">Manganese</keyword>
<evidence type="ECO:0000256" key="2">
    <source>
        <dbReference type="ARBA" id="ARBA00001936"/>
    </source>
</evidence>
<comment type="cofactor">
    <cofactor evidence="3">
        <name>Fe(2+)</name>
        <dbReference type="ChEBI" id="CHEBI:29033"/>
    </cofactor>
</comment>
<comment type="similarity">
    <text evidence="6">Belongs to the mannonate dehydratase family.</text>
</comment>
<dbReference type="PANTHER" id="PTHR30387">
    <property type="entry name" value="MANNONATE DEHYDRATASE"/>
    <property type="match status" value="1"/>
</dbReference>
<evidence type="ECO:0000313" key="11">
    <source>
        <dbReference type="EMBL" id="AWT59231.1"/>
    </source>
</evidence>
<dbReference type="GO" id="GO:0030145">
    <property type="term" value="F:manganese ion binding"/>
    <property type="evidence" value="ECO:0007669"/>
    <property type="project" value="TreeGrafter"/>
</dbReference>
<proteinExistence type="inferred from homology"/>
<dbReference type="PANTHER" id="PTHR30387:SF2">
    <property type="entry name" value="MANNONATE DEHYDRATASE"/>
    <property type="match status" value="1"/>
</dbReference>
<keyword evidence="10 11" id="KW-0456">Lyase</keyword>
<evidence type="ECO:0000256" key="7">
    <source>
        <dbReference type="ARBA" id="ARBA00012927"/>
    </source>
</evidence>
<evidence type="ECO:0000256" key="6">
    <source>
        <dbReference type="ARBA" id="ARBA00007389"/>
    </source>
</evidence>
<evidence type="ECO:0000256" key="10">
    <source>
        <dbReference type="ARBA" id="ARBA00023239"/>
    </source>
</evidence>
<evidence type="ECO:0000256" key="1">
    <source>
        <dbReference type="ARBA" id="ARBA00001794"/>
    </source>
</evidence>
<organism evidence="11 12">
    <name type="scientific">Candidatus Moanibacter tarae</name>
    <dbReference type="NCBI Taxonomy" id="2200854"/>
    <lineage>
        <taxon>Bacteria</taxon>
        <taxon>Pseudomonadati</taxon>
        <taxon>Verrucomicrobiota</taxon>
        <taxon>Opitutia</taxon>
        <taxon>Puniceicoccales</taxon>
        <taxon>Puniceicoccales incertae sedis</taxon>
        <taxon>Candidatus Moanibacter</taxon>
    </lineage>
</organism>
<evidence type="ECO:0000313" key="12">
    <source>
        <dbReference type="Proteomes" id="UP000247465"/>
    </source>
</evidence>
<dbReference type="Pfam" id="PF03786">
    <property type="entry name" value="UxuA"/>
    <property type="match status" value="1"/>
</dbReference>
<keyword evidence="8" id="KW-0408">Iron</keyword>
<evidence type="ECO:0000256" key="3">
    <source>
        <dbReference type="ARBA" id="ARBA00001954"/>
    </source>
</evidence>
<evidence type="ECO:0000256" key="9">
    <source>
        <dbReference type="ARBA" id="ARBA00023211"/>
    </source>
</evidence>
<dbReference type="Proteomes" id="UP000247465">
    <property type="component" value="Chromosome"/>
</dbReference>
<comment type="pathway">
    <text evidence="5">Carbohydrate metabolism; pentose and glucuronate interconversion.</text>
</comment>
<comment type="cofactor">
    <cofactor evidence="2">
        <name>Mn(2+)</name>
        <dbReference type="ChEBI" id="CHEBI:29035"/>
    </cofactor>
</comment>
<dbReference type="EMBL" id="CP029803">
    <property type="protein sequence ID" value="AWT59231.1"/>
    <property type="molecule type" value="Genomic_DNA"/>
</dbReference>
<gene>
    <name evidence="11" type="primary">uxuA_5</name>
    <name evidence="11" type="ORF">DF168_00412</name>
</gene>
<protein>
    <recommendedName>
        <fullName evidence="7">mannonate dehydratase</fullName>
        <ecNumber evidence="7">4.2.1.8</ecNumber>
    </recommendedName>
</protein>